<dbReference type="AlphaFoldDB" id="A0ABD1WB68"/>
<evidence type="ECO:0000313" key="3">
    <source>
        <dbReference type="Proteomes" id="UP001604277"/>
    </source>
</evidence>
<reference evidence="1" key="1">
    <citation type="submission" date="2024-07" db="EMBL/GenBank/DDBJ databases">
        <title>Two chromosome-level genome assemblies of Korean endemic species Abeliophyllum distichum and Forsythia ovata (Oleaceae).</title>
        <authorList>
            <person name="Mun J.H."/>
        </authorList>
    </citation>
    <scope>NUCLEOTIDE SEQUENCE</scope>
    <source>
        <strain evidence="1">KNKB202402200001</strain>
        <tissue evidence="1">Leaf</tissue>
    </source>
</reference>
<dbReference type="PANTHER" id="PTHR47162">
    <property type="entry name" value="OS02G0192300 PROTEIN"/>
    <property type="match status" value="1"/>
</dbReference>
<evidence type="ECO:0000313" key="2">
    <source>
        <dbReference type="EMBL" id="KAL2546993.1"/>
    </source>
</evidence>
<dbReference type="EMBL" id="JBFOLJ010000004">
    <property type="protein sequence ID" value="KAL2546993.1"/>
    <property type="molecule type" value="Genomic_DNA"/>
</dbReference>
<dbReference type="Proteomes" id="UP001604277">
    <property type="component" value="Unassembled WGS sequence"/>
</dbReference>
<comment type="caution">
    <text evidence="1">The sequence shown here is derived from an EMBL/GenBank/DDBJ whole genome shotgun (WGS) entry which is preliminary data.</text>
</comment>
<gene>
    <name evidence="1" type="ORF">Fot_16145</name>
    <name evidence="2" type="ORF">Fot_16226</name>
</gene>
<organism evidence="1 3">
    <name type="scientific">Forsythia ovata</name>
    <dbReference type="NCBI Taxonomy" id="205694"/>
    <lineage>
        <taxon>Eukaryota</taxon>
        <taxon>Viridiplantae</taxon>
        <taxon>Streptophyta</taxon>
        <taxon>Embryophyta</taxon>
        <taxon>Tracheophyta</taxon>
        <taxon>Spermatophyta</taxon>
        <taxon>Magnoliopsida</taxon>
        <taxon>eudicotyledons</taxon>
        <taxon>Gunneridae</taxon>
        <taxon>Pentapetalae</taxon>
        <taxon>asterids</taxon>
        <taxon>lamiids</taxon>
        <taxon>Lamiales</taxon>
        <taxon>Oleaceae</taxon>
        <taxon>Forsythieae</taxon>
        <taxon>Forsythia</taxon>
    </lineage>
</organism>
<proteinExistence type="predicted"/>
<name>A0ABD1WB68_9LAMI</name>
<dbReference type="PANTHER" id="PTHR47162:SF10">
    <property type="entry name" value="METHYL-CPG-BINDING DOMAIN-CONTAINING PROTEIN 9 ISOFORM X1"/>
    <property type="match status" value="1"/>
</dbReference>
<accession>A0ABD1WB68</accession>
<protein>
    <submittedName>
        <fullName evidence="1">Methyl-CpG-binding domain-containing protein 9</fullName>
    </submittedName>
</protein>
<evidence type="ECO:0000313" key="1">
    <source>
        <dbReference type="EMBL" id="KAL2546912.1"/>
    </source>
</evidence>
<dbReference type="EMBL" id="JBFOLJ010000004">
    <property type="protein sequence ID" value="KAL2546912.1"/>
    <property type="molecule type" value="Genomic_DNA"/>
</dbReference>
<sequence>MLEHSINNEVYKGNASCTTKTAVISVLANVSRENQWQKAEKKEKGKIIIGLSDLIIKQCHIVLPHAHMLLLQMKIECSANCRGKQFQVLMIMTKRDFLDVLLVEDHFLFPWPNSMFA</sequence>
<reference evidence="3" key="2">
    <citation type="submission" date="2024-07" db="EMBL/GenBank/DDBJ databases">
        <title>Two chromosome-level genome assemblies of Korean endemic species Abeliophyllum distichum and Forsythia ovata (Oleaceae).</title>
        <authorList>
            <person name="Jang H."/>
        </authorList>
    </citation>
    <scope>NUCLEOTIDE SEQUENCE [LARGE SCALE GENOMIC DNA]</scope>
</reference>
<keyword evidence="3" id="KW-1185">Reference proteome</keyword>